<proteinExistence type="predicted"/>
<reference evidence="7 8" key="1">
    <citation type="submission" date="2018-08" db="EMBL/GenBank/DDBJ databases">
        <title>Genomic taxonomy of the Vibrionaceae family.</title>
        <authorList>
            <person name="Gomez-Gil B."/>
            <person name="Tanaka M."/>
            <person name="Sawabe T."/>
            <person name="Enciso-Ibarra K."/>
        </authorList>
    </citation>
    <scope>NUCLEOTIDE SEQUENCE [LARGE SCALE GENOMIC DNA]</scope>
    <source>
        <strain evidence="7 8">CAIM 1831</strain>
    </source>
</reference>
<dbReference type="Proteomes" id="UP000262832">
    <property type="component" value="Chromosome I"/>
</dbReference>
<accession>A0ABN5PH54</accession>
<feature type="domain" description="NfeD-like C-terminal" evidence="6">
    <location>
        <begin position="95"/>
        <end position="144"/>
    </location>
</feature>
<dbReference type="InterPro" id="IPR052165">
    <property type="entry name" value="Membrane_assoc_protease"/>
</dbReference>
<keyword evidence="4 5" id="KW-0472">Membrane</keyword>
<evidence type="ECO:0000313" key="7">
    <source>
        <dbReference type="EMBL" id="AXY01628.1"/>
    </source>
</evidence>
<dbReference type="InterPro" id="IPR002810">
    <property type="entry name" value="NfeD-like_C"/>
</dbReference>
<keyword evidence="3 5" id="KW-1133">Transmembrane helix</keyword>
<evidence type="ECO:0000313" key="8">
    <source>
        <dbReference type="Proteomes" id="UP000262832"/>
    </source>
</evidence>
<feature type="transmembrane region" description="Helical" evidence="5">
    <location>
        <begin position="12"/>
        <end position="28"/>
    </location>
</feature>
<name>A0ABN5PH54_9VIBR</name>
<dbReference type="PANTHER" id="PTHR33507">
    <property type="entry name" value="INNER MEMBRANE PROTEIN YBBJ"/>
    <property type="match status" value="1"/>
</dbReference>
<dbReference type="InterPro" id="IPR012340">
    <property type="entry name" value="NA-bd_OB-fold"/>
</dbReference>
<dbReference type="PANTHER" id="PTHR33507:SF3">
    <property type="entry name" value="INNER MEMBRANE PROTEIN YBBJ"/>
    <property type="match status" value="1"/>
</dbReference>
<evidence type="ECO:0000256" key="1">
    <source>
        <dbReference type="ARBA" id="ARBA00004141"/>
    </source>
</evidence>
<dbReference type="EMBL" id="CP032093">
    <property type="protein sequence ID" value="AXY01628.1"/>
    <property type="molecule type" value="Genomic_DNA"/>
</dbReference>
<sequence>MDVFSILESISYWHWIAFGLALLAMELLGTAGYFLWLGLSALVVGLILSILPIGWQVQWSSFAAFSLLTTWLWWRRQWSNDKKHDQQRNLNQKHKQLIGTTIVLEEDFQAGINRLRIGDSTWSAYTEHAISAGTRVEIIDIDGIFY</sequence>
<evidence type="ECO:0000256" key="5">
    <source>
        <dbReference type="SAM" id="Phobius"/>
    </source>
</evidence>
<dbReference type="RefSeq" id="WP_128811383.1">
    <property type="nucleotide sequence ID" value="NZ_CP032093.1"/>
</dbReference>
<keyword evidence="8" id="KW-1185">Reference proteome</keyword>
<comment type="subcellular location">
    <subcellularLocation>
        <location evidence="1">Membrane</location>
        <topology evidence="1">Multi-pass membrane protein</topology>
    </subcellularLocation>
</comment>
<evidence type="ECO:0000256" key="3">
    <source>
        <dbReference type="ARBA" id="ARBA00022989"/>
    </source>
</evidence>
<protein>
    <submittedName>
        <fullName evidence="7">NfeD family protein</fullName>
    </submittedName>
</protein>
<feature type="transmembrane region" description="Helical" evidence="5">
    <location>
        <begin position="33"/>
        <end position="51"/>
    </location>
</feature>
<keyword evidence="2 5" id="KW-0812">Transmembrane</keyword>
<evidence type="ECO:0000256" key="4">
    <source>
        <dbReference type="ARBA" id="ARBA00023136"/>
    </source>
</evidence>
<organism evidence="7 8">
    <name type="scientific">Vibrio alfacsensis</name>
    <dbReference type="NCBI Taxonomy" id="1074311"/>
    <lineage>
        <taxon>Bacteria</taxon>
        <taxon>Pseudomonadati</taxon>
        <taxon>Pseudomonadota</taxon>
        <taxon>Gammaproteobacteria</taxon>
        <taxon>Vibrionales</taxon>
        <taxon>Vibrionaceae</taxon>
        <taxon>Vibrio</taxon>
    </lineage>
</organism>
<feature type="transmembrane region" description="Helical" evidence="5">
    <location>
        <begin position="57"/>
        <end position="74"/>
    </location>
</feature>
<evidence type="ECO:0000259" key="6">
    <source>
        <dbReference type="Pfam" id="PF01957"/>
    </source>
</evidence>
<evidence type="ECO:0000256" key="2">
    <source>
        <dbReference type="ARBA" id="ARBA00022692"/>
    </source>
</evidence>
<dbReference type="Pfam" id="PF01957">
    <property type="entry name" value="NfeD"/>
    <property type="match status" value="1"/>
</dbReference>
<gene>
    <name evidence="7" type="ORF">D1115_11195</name>
</gene>
<dbReference type="Gene3D" id="2.40.50.140">
    <property type="entry name" value="Nucleic acid-binding proteins"/>
    <property type="match status" value="1"/>
</dbReference>